<feature type="transmembrane region" description="Helical" evidence="10">
    <location>
        <begin position="292"/>
        <end position="311"/>
    </location>
</feature>
<feature type="transmembrane region" description="Helical" evidence="10">
    <location>
        <begin position="342"/>
        <end position="363"/>
    </location>
</feature>
<feature type="region of interest" description="Disordered" evidence="9">
    <location>
        <begin position="552"/>
        <end position="571"/>
    </location>
</feature>
<keyword evidence="8" id="KW-0902">Two-component regulatory system</keyword>
<feature type="transmembrane region" description="Helical" evidence="10">
    <location>
        <begin position="369"/>
        <end position="391"/>
    </location>
</feature>
<dbReference type="SUPFAM" id="SSF55874">
    <property type="entry name" value="ATPase domain of HSP90 chaperone/DNA topoisomerase II/histidine kinase"/>
    <property type="match status" value="1"/>
</dbReference>
<evidence type="ECO:0000256" key="6">
    <source>
        <dbReference type="ARBA" id="ARBA00022777"/>
    </source>
</evidence>
<protein>
    <recommendedName>
        <fullName evidence="2">histidine kinase</fullName>
        <ecNumber evidence="2">2.7.13.3</ecNumber>
    </recommendedName>
</protein>
<dbReference type="PANTHER" id="PTHR24421">
    <property type="entry name" value="NITRATE/NITRITE SENSOR PROTEIN NARX-RELATED"/>
    <property type="match status" value="1"/>
</dbReference>
<feature type="transmembrane region" description="Helical" evidence="10">
    <location>
        <begin position="317"/>
        <end position="335"/>
    </location>
</feature>
<evidence type="ECO:0000256" key="3">
    <source>
        <dbReference type="ARBA" id="ARBA00022553"/>
    </source>
</evidence>
<evidence type="ECO:0000256" key="2">
    <source>
        <dbReference type="ARBA" id="ARBA00012438"/>
    </source>
</evidence>
<feature type="transmembrane region" description="Helical" evidence="10">
    <location>
        <begin position="241"/>
        <end position="258"/>
    </location>
</feature>
<dbReference type="CDD" id="cd16917">
    <property type="entry name" value="HATPase_UhpB-NarQ-NarX-like"/>
    <property type="match status" value="1"/>
</dbReference>
<name>A0ABT7MH46_9PSEU</name>
<dbReference type="InterPro" id="IPR011712">
    <property type="entry name" value="Sig_transdc_His_kin_sub3_dim/P"/>
</dbReference>
<comment type="catalytic activity">
    <reaction evidence="1">
        <text>ATP + protein L-histidine = ADP + protein N-phospho-L-histidine.</text>
        <dbReference type="EC" id="2.7.13.3"/>
    </reaction>
</comment>
<dbReference type="EC" id="2.7.13.3" evidence="2"/>
<evidence type="ECO:0000256" key="5">
    <source>
        <dbReference type="ARBA" id="ARBA00022741"/>
    </source>
</evidence>
<evidence type="ECO:0000256" key="9">
    <source>
        <dbReference type="SAM" id="MobiDB-lite"/>
    </source>
</evidence>
<accession>A0ABT7MH46</accession>
<evidence type="ECO:0000256" key="7">
    <source>
        <dbReference type="ARBA" id="ARBA00022840"/>
    </source>
</evidence>
<evidence type="ECO:0000313" key="13">
    <source>
        <dbReference type="Proteomes" id="UP001231924"/>
    </source>
</evidence>
<dbReference type="GO" id="GO:0016301">
    <property type="term" value="F:kinase activity"/>
    <property type="evidence" value="ECO:0007669"/>
    <property type="project" value="UniProtKB-KW"/>
</dbReference>
<dbReference type="Proteomes" id="UP001231924">
    <property type="component" value="Unassembled WGS sequence"/>
</dbReference>
<dbReference type="Gene3D" id="1.20.5.1930">
    <property type="match status" value="1"/>
</dbReference>
<feature type="transmembrane region" description="Helical" evidence="10">
    <location>
        <begin position="58"/>
        <end position="87"/>
    </location>
</feature>
<dbReference type="EMBL" id="JASVWF010000009">
    <property type="protein sequence ID" value="MDL5160013.1"/>
    <property type="molecule type" value="Genomic_DNA"/>
</dbReference>
<keyword evidence="5" id="KW-0547">Nucleotide-binding</keyword>
<evidence type="ECO:0000259" key="11">
    <source>
        <dbReference type="Pfam" id="PF07730"/>
    </source>
</evidence>
<feature type="transmembrane region" description="Helical" evidence="10">
    <location>
        <begin position="107"/>
        <end position="137"/>
    </location>
</feature>
<evidence type="ECO:0000256" key="1">
    <source>
        <dbReference type="ARBA" id="ARBA00000085"/>
    </source>
</evidence>
<keyword evidence="6 12" id="KW-0418">Kinase</keyword>
<keyword evidence="4" id="KW-0808">Transferase</keyword>
<dbReference type="Gene3D" id="3.30.565.10">
    <property type="entry name" value="Histidine kinase-like ATPase, C-terminal domain"/>
    <property type="match status" value="1"/>
</dbReference>
<keyword evidence="10" id="KW-1133">Transmembrane helix</keyword>
<sequence length="613" mass="60968">MTRARRVDLAILVLLFVPWAVSTLLTGPLVPGRLPGAAVVGIGLLGHLPVLARRDAPVLALAVALVGAGLTAAAGGPVLGLVLAVLVGTLARSAGPGAALAATAGTAAAAGALATASGTPVLAPLGAVVVGGVAGAVRRHVVVGRARRRAAEDTAQRAAAAEAERRTVAATLHGTVRGHLEDTVTRAENLDPDGPPEAFAAVADSARAALGALREMLALLRDPPVQEASARAAPAPALDPLTPTALAVLALVLGLPGVTPPEQAAVLALPGTVAGVVALVLQLGATGFRRRAPAAALVVATLASASTVVGAGGGGQLAAVVAWAVLAYSTVVYATPRRAVGAVVLSVGVVLVVSLAAVGFGVLPEASAGGTVGAMISTLVTTAVVVGAGLLGRSERIARDAAAAADRAALAADTRRRERLRLARDLHDGIAHHVSGMAVQAAAARSVGAGRPDLLADAVVHLRATGRRTLQGLPSLFEALGHDDDLRSALDDLAAPLRASGGEVRIEVDDGTEPVSTVVEVVREALTNVAKHAGPTGVTVEVRAAGPATEVEVRDDGPVPGHRPPPAGGHGLVGMRERVADGAIEAGPCGAGWRVRVRLPAEGAGREPINRRE</sequence>
<dbReference type="InterPro" id="IPR036890">
    <property type="entry name" value="HATPase_C_sf"/>
</dbReference>
<keyword evidence="10" id="KW-0812">Transmembrane</keyword>
<comment type="caution">
    <text evidence="12">The sequence shown here is derived from an EMBL/GenBank/DDBJ whole genome shotgun (WGS) entry which is preliminary data.</text>
</comment>
<keyword evidence="7" id="KW-0067">ATP-binding</keyword>
<keyword evidence="10" id="KW-0472">Membrane</keyword>
<reference evidence="12 13" key="1">
    <citation type="submission" date="2023-06" db="EMBL/GenBank/DDBJ databases">
        <title>Actinomycetospora Odt1-22.</title>
        <authorList>
            <person name="Supong K."/>
        </authorList>
    </citation>
    <scope>NUCLEOTIDE SEQUENCE [LARGE SCALE GENOMIC DNA]</scope>
    <source>
        <strain evidence="12 13">Odt1-22</strain>
    </source>
</reference>
<dbReference type="InterPro" id="IPR050482">
    <property type="entry name" value="Sensor_HK_TwoCompSys"/>
</dbReference>
<evidence type="ECO:0000313" key="12">
    <source>
        <dbReference type="EMBL" id="MDL5160013.1"/>
    </source>
</evidence>
<keyword evidence="3" id="KW-0597">Phosphoprotein</keyword>
<feature type="transmembrane region" description="Helical" evidence="10">
    <location>
        <begin position="264"/>
        <end position="285"/>
    </location>
</feature>
<gene>
    <name evidence="12" type="ORF">QRT03_28870</name>
</gene>
<evidence type="ECO:0000256" key="4">
    <source>
        <dbReference type="ARBA" id="ARBA00022679"/>
    </source>
</evidence>
<keyword evidence="13" id="KW-1185">Reference proteome</keyword>
<evidence type="ECO:0000256" key="8">
    <source>
        <dbReference type="ARBA" id="ARBA00023012"/>
    </source>
</evidence>
<proteinExistence type="predicted"/>
<evidence type="ECO:0000256" key="10">
    <source>
        <dbReference type="SAM" id="Phobius"/>
    </source>
</evidence>
<organism evidence="12 13">
    <name type="scientific">Actinomycetospora termitidis</name>
    <dbReference type="NCBI Taxonomy" id="3053470"/>
    <lineage>
        <taxon>Bacteria</taxon>
        <taxon>Bacillati</taxon>
        <taxon>Actinomycetota</taxon>
        <taxon>Actinomycetes</taxon>
        <taxon>Pseudonocardiales</taxon>
        <taxon>Pseudonocardiaceae</taxon>
        <taxon>Actinomycetospora</taxon>
    </lineage>
</organism>
<dbReference type="Pfam" id="PF07730">
    <property type="entry name" value="HisKA_3"/>
    <property type="match status" value="1"/>
</dbReference>
<dbReference type="PANTHER" id="PTHR24421:SF10">
    <property type="entry name" value="NITRATE_NITRITE SENSOR PROTEIN NARQ"/>
    <property type="match status" value="1"/>
</dbReference>
<dbReference type="RefSeq" id="WP_286056620.1">
    <property type="nucleotide sequence ID" value="NZ_JASVWF010000009.1"/>
</dbReference>
<feature type="domain" description="Signal transduction histidine kinase subgroup 3 dimerisation and phosphoacceptor" evidence="11">
    <location>
        <begin position="418"/>
        <end position="479"/>
    </location>
</feature>